<gene>
    <name evidence="2" type="ORF">BBOU_0358</name>
</gene>
<evidence type="ECO:0000256" key="1">
    <source>
        <dbReference type="SAM" id="Phobius"/>
    </source>
</evidence>
<dbReference type="EMBL" id="JGYQ01000007">
    <property type="protein sequence ID" value="KFI48228.1"/>
    <property type="molecule type" value="Genomic_DNA"/>
</dbReference>
<reference evidence="2 3" key="1">
    <citation type="submission" date="2014-03" db="EMBL/GenBank/DDBJ databases">
        <title>Genomics of Bifidobacteria.</title>
        <authorList>
            <person name="Ventura M."/>
            <person name="Milani C."/>
            <person name="Lugli G.A."/>
        </authorList>
    </citation>
    <scope>NUCLEOTIDE SEQUENCE [LARGE SCALE GENOMIC DNA]</scope>
    <source>
        <strain evidence="2 3">LMG 10736</strain>
    </source>
</reference>
<organism evidence="2 3">
    <name type="scientific">Bifidobacterium boum</name>
    <dbReference type="NCBI Taxonomy" id="78343"/>
    <lineage>
        <taxon>Bacteria</taxon>
        <taxon>Bacillati</taxon>
        <taxon>Actinomycetota</taxon>
        <taxon>Actinomycetes</taxon>
        <taxon>Bifidobacteriales</taxon>
        <taxon>Bifidobacteriaceae</taxon>
        <taxon>Bifidobacterium</taxon>
    </lineage>
</organism>
<dbReference type="RefSeq" id="WP_026502497.1">
    <property type="nucleotide sequence ID" value="NZ_JGYQ01000007.1"/>
</dbReference>
<keyword evidence="1" id="KW-1133">Transmembrane helix</keyword>
<accession>A0A086ZNX8</accession>
<dbReference type="GeneID" id="303204871"/>
<keyword evidence="3" id="KW-1185">Reference proteome</keyword>
<feature type="transmembrane region" description="Helical" evidence="1">
    <location>
        <begin position="6"/>
        <end position="26"/>
    </location>
</feature>
<keyword evidence="1" id="KW-0812">Transmembrane</keyword>
<protein>
    <submittedName>
        <fullName evidence="2">Uncharacterized protein</fullName>
    </submittedName>
</protein>
<keyword evidence="1" id="KW-0472">Membrane</keyword>
<dbReference type="AlphaFoldDB" id="A0A086ZNX8"/>
<evidence type="ECO:0000313" key="2">
    <source>
        <dbReference type="EMBL" id="KFI48228.1"/>
    </source>
</evidence>
<name>A0A086ZNX8_9BIFI</name>
<dbReference type="OrthoDB" id="3237825at2"/>
<proteinExistence type="predicted"/>
<evidence type="ECO:0000313" key="3">
    <source>
        <dbReference type="Proteomes" id="UP000029093"/>
    </source>
</evidence>
<comment type="caution">
    <text evidence="2">The sequence shown here is derived from an EMBL/GenBank/DDBJ whole genome shotgun (WGS) entry which is preliminary data.</text>
</comment>
<dbReference type="Proteomes" id="UP000029093">
    <property type="component" value="Unassembled WGS sequence"/>
</dbReference>
<sequence length="130" mass="14420">MSSPAWLTIIVSIITACGGGIVGWATKRFDAGWATKADIDRLAGEIAKLDVQLAKVCSKLDNDNRRLNSIEQSAMRSELFAATHDRTQHEHQLEVGKRYLAAGYNGAGHVRITQLKADYSRRLASDDWDY</sequence>